<accession>G4HB04</accession>
<dbReference type="STRING" id="743719.PaelaDRAFT_1337"/>
<organism evidence="1 2">
    <name type="scientific">Paenibacillus lactis 154</name>
    <dbReference type="NCBI Taxonomy" id="743719"/>
    <lineage>
        <taxon>Bacteria</taxon>
        <taxon>Bacillati</taxon>
        <taxon>Bacillota</taxon>
        <taxon>Bacilli</taxon>
        <taxon>Bacillales</taxon>
        <taxon>Paenibacillaceae</taxon>
        <taxon>Paenibacillus</taxon>
    </lineage>
</organism>
<dbReference type="eggNOG" id="COG4495">
    <property type="taxonomic scope" value="Bacteria"/>
</dbReference>
<dbReference type="EMBL" id="AGIP01000002">
    <property type="protein sequence ID" value="EHB67113.1"/>
    <property type="molecule type" value="Genomic_DNA"/>
</dbReference>
<evidence type="ECO:0000313" key="1">
    <source>
        <dbReference type="EMBL" id="EHB67113.1"/>
    </source>
</evidence>
<sequence>MIMETQMDQRMNQEHQGQGEKHLLPIGSVVKFKDWDQTLMIYGRMQNDSKTLKRWDYVACFYPHGNLTKDSNIFFNHKDISEVVFTGYINDEEIAFRDALLEGIEKADQAAAAAAAGQDK</sequence>
<dbReference type="Proteomes" id="UP000003891">
    <property type="component" value="Unassembled WGS sequence"/>
</dbReference>
<name>G4HB04_9BACL</name>
<dbReference type="AlphaFoldDB" id="G4HB04"/>
<dbReference type="PATRIC" id="fig|743719.3.peg.1342"/>
<gene>
    <name evidence="1" type="ORF">PaelaDRAFT_1337</name>
</gene>
<dbReference type="InterPro" id="IPR025233">
    <property type="entry name" value="DUF4176"/>
</dbReference>
<dbReference type="Pfam" id="PF13780">
    <property type="entry name" value="DUF4176"/>
    <property type="match status" value="1"/>
</dbReference>
<protein>
    <recommendedName>
        <fullName evidence="3">DUF4176 domain-containing protein</fullName>
    </recommendedName>
</protein>
<evidence type="ECO:0008006" key="3">
    <source>
        <dbReference type="Google" id="ProtNLM"/>
    </source>
</evidence>
<reference evidence="1 2" key="1">
    <citation type="submission" date="2011-09" db="EMBL/GenBank/DDBJ databases">
        <title>The draft genome of Paenibacillus lactis 154.</title>
        <authorList>
            <consortium name="US DOE Joint Genome Institute (JGI-PGF)"/>
            <person name="Lucas S."/>
            <person name="Han J."/>
            <person name="Lapidus A."/>
            <person name="Cheng J.-F."/>
            <person name="Goodwin L."/>
            <person name="Pitluck S."/>
            <person name="Peters L."/>
            <person name="Land M.L."/>
            <person name="Hauser L."/>
            <person name="Siebers A."/>
            <person name="Thelen M."/>
            <person name="Hugenholtz P."/>
            <person name="Allgaier M."/>
            <person name="Woyke T.J."/>
        </authorList>
    </citation>
    <scope>NUCLEOTIDE SEQUENCE [LARGE SCALE GENOMIC DNA]</scope>
    <source>
        <strain evidence="1 2">154</strain>
    </source>
</reference>
<evidence type="ECO:0000313" key="2">
    <source>
        <dbReference type="Proteomes" id="UP000003891"/>
    </source>
</evidence>
<proteinExistence type="predicted"/>